<evidence type="ECO:0000256" key="1">
    <source>
        <dbReference type="SAM" id="MobiDB-lite"/>
    </source>
</evidence>
<dbReference type="AlphaFoldDB" id="A0A1I8F0A8"/>
<organism evidence="2">
    <name type="scientific">Wuchereria bancrofti</name>
    <dbReference type="NCBI Taxonomy" id="6293"/>
    <lineage>
        <taxon>Eukaryota</taxon>
        <taxon>Metazoa</taxon>
        <taxon>Ecdysozoa</taxon>
        <taxon>Nematoda</taxon>
        <taxon>Chromadorea</taxon>
        <taxon>Rhabditida</taxon>
        <taxon>Spirurina</taxon>
        <taxon>Spiruromorpha</taxon>
        <taxon>Filarioidea</taxon>
        <taxon>Onchocercidae</taxon>
        <taxon>Wuchereria</taxon>
    </lineage>
</organism>
<dbReference type="STRING" id="6293.A0A1I8F0A8"/>
<dbReference type="WBParaSite" id="maker-PairedContig_906-snap-gene-0.6-mRNA-1">
    <property type="protein sequence ID" value="maker-PairedContig_906-snap-gene-0.6-mRNA-1"/>
    <property type="gene ID" value="maker-PairedContig_906-snap-gene-0.6"/>
</dbReference>
<evidence type="ECO:0000313" key="2">
    <source>
        <dbReference type="WBParaSite" id="maker-PairedContig_906-snap-gene-0.6-mRNA-1"/>
    </source>
</evidence>
<feature type="compositionally biased region" description="Low complexity" evidence="1">
    <location>
        <begin position="184"/>
        <end position="194"/>
    </location>
</feature>
<feature type="region of interest" description="Disordered" evidence="1">
    <location>
        <begin position="127"/>
        <end position="202"/>
    </location>
</feature>
<sequence length="344" mass="38253">MNKMSTTINKATAIVDSTDFDEETWLIEPPNLSSTQSNSTQESGRIVEWLQGAAMNVDFQTRSALSRKLASQAARKIEEEMMEMNQIYGDKDDKDDLKRITPKWNDNNSVNKKFNKKHWEICYEGKQQQQYDSSTNSSTSLLSSDSSLHESRQVRQVNTARVPPMIAQNHVSQRSSVLDKSKSSYRSAKSHSPSTQPDLKDIKSIVERQEAELREELSRLKSSVQGDIASKTFSSCARNSQVQSTRRGTIPLASSRSTEFHANDARLSAVSIPSSRLPTPVRKSLGRSLIPTPRASALTRSTIRGLAGGSTPSLALSAQHLCDDTHSECGGMSHNEQRWADECF</sequence>
<name>A0A1I8F0A8_WUCBA</name>
<accession>A0A1I8F0A8</accession>
<reference evidence="2" key="1">
    <citation type="submission" date="2016-11" db="UniProtKB">
        <authorList>
            <consortium name="WormBaseParasite"/>
        </authorList>
    </citation>
    <scope>IDENTIFICATION</scope>
    <source>
        <strain evidence="2">pt0022</strain>
    </source>
</reference>
<protein>
    <submittedName>
        <fullName evidence="2">Uncharacterized protein</fullName>
    </submittedName>
</protein>
<proteinExistence type="predicted"/>
<feature type="compositionally biased region" description="Low complexity" evidence="1">
    <location>
        <begin position="132"/>
        <end position="146"/>
    </location>
</feature>